<proteinExistence type="predicted"/>
<dbReference type="InterPro" id="IPR004701">
    <property type="entry name" value="PTS_EIIA_man-typ"/>
</dbReference>
<organism evidence="9 10">
    <name type="scientific">Pelosinus propionicus DSM 13327</name>
    <dbReference type="NCBI Taxonomy" id="1123291"/>
    <lineage>
        <taxon>Bacteria</taxon>
        <taxon>Bacillati</taxon>
        <taxon>Bacillota</taxon>
        <taxon>Negativicutes</taxon>
        <taxon>Selenomonadales</taxon>
        <taxon>Sporomusaceae</taxon>
        <taxon>Pelosinus</taxon>
    </lineage>
</organism>
<dbReference type="PROSITE" id="PS51096">
    <property type="entry name" value="PTS_EIIA_TYPE_4"/>
    <property type="match status" value="1"/>
</dbReference>
<comment type="subcellular location">
    <subcellularLocation>
        <location evidence="1">Cytoplasm</location>
    </subcellularLocation>
</comment>
<dbReference type="GO" id="GO:0009401">
    <property type="term" value="P:phosphoenolpyruvate-dependent sugar phosphotransferase system"/>
    <property type="evidence" value="ECO:0007669"/>
    <property type="project" value="UniProtKB-KW"/>
</dbReference>
<keyword evidence="6" id="KW-0598">Phosphotransferase system</keyword>
<evidence type="ECO:0000256" key="4">
    <source>
        <dbReference type="ARBA" id="ARBA00022597"/>
    </source>
</evidence>
<evidence type="ECO:0000256" key="6">
    <source>
        <dbReference type="ARBA" id="ARBA00022683"/>
    </source>
</evidence>
<gene>
    <name evidence="9" type="ORF">SAMN04490355_10108</name>
</gene>
<evidence type="ECO:0000256" key="3">
    <source>
        <dbReference type="ARBA" id="ARBA00022490"/>
    </source>
</evidence>
<dbReference type="EMBL" id="FOTS01000010">
    <property type="protein sequence ID" value="SFL58875.1"/>
    <property type="molecule type" value="Genomic_DNA"/>
</dbReference>
<evidence type="ECO:0000313" key="9">
    <source>
        <dbReference type="EMBL" id="SFL58875.1"/>
    </source>
</evidence>
<evidence type="ECO:0000256" key="5">
    <source>
        <dbReference type="ARBA" id="ARBA00022679"/>
    </source>
</evidence>
<keyword evidence="4" id="KW-0762">Sugar transport</keyword>
<keyword evidence="3" id="KW-0963">Cytoplasm</keyword>
<dbReference type="PANTHER" id="PTHR33799">
    <property type="entry name" value="PTS PERMEASE-RELATED-RELATED"/>
    <property type="match status" value="1"/>
</dbReference>
<keyword evidence="5" id="KW-0808">Transferase</keyword>
<evidence type="ECO:0000259" key="8">
    <source>
        <dbReference type="PROSITE" id="PS51096"/>
    </source>
</evidence>
<keyword evidence="7" id="KW-0418">Kinase</keyword>
<dbReference type="PANTHER" id="PTHR33799:SF1">
    <property type="entry name" value="PTS SYSTEM MANNOSE-SPECIFIC EIIAB COMPONENT-RELATED"/>
    <property type="match status" value="1"/>
</dbReference>
<feature type="domain" description="PTS EIIA type-4" evidence="8">
    <location>
        <begin position="1"/>
        <end position="125"/>
    </location>
</feature>
<dbReference type="CDD" id="cd00006">
    <property type="entry name" value="PTS_IIA_man"/>
    <property type="match status" value="1"/>
</dbReference>
<reference evidence="10" key="1">
    <citation type="submission" date="2016-10" db="EMBL/GenBank/DDBJ databases">
        <authorList>
            <person name="Varghese N."/>
            <person name="Submissions S."/>
        </authorList>
    </citation>
    <scope>NUCLEOTIDE SEQUENCE [LARGE SCALE GENOMIC DNA]</scope>
    <source>
        <strain evidence="10">DSM 13327</strain>
    </source>
</reference>
<dbReference type="STRING" id="1123291.SAMN04490355_10108"/>
<dbReference type="InterPro" id="IPR033887">
    <property type="entry name" value="PTS_IIA_man"/>
</dbReference>
<dbReference type="InterPro" id="IPR051471">
    <property type="entry name" value="Bacterial_PTS_sugar_comp"/>
</dbReference>
<dbReference type="Gene3D" id="3.40.50.510">
    <property type="entry name" value="Phosphotransferase system, mannose-type IIA component"/>
    <property type="match status" value="1"/>
</dbReference>
<evidence type="ECO:0000256" key="2">
    <source>
        <dbReference type="ARBA" id="ARBA00022448"/>
    </source>
</evidence>
<keyword evidence="2" id="KW-0813">Transport</keyword>
<dbReference type="InterPro" id="IPR036662">
    <property type="entry name" value="PTS_EIIA_man-typ_sf"/>
</dbReference>
<dbReference type="RefSeq" id="WP_090934308.1">
    <property type="nucleotide sequence ID" value="NZ_FOTS01000010.1"/>
</dbReference>
<protein>
    <submittedName>
        <fullName evidence="9">PTS system, mannose-specific IIA component</fullName>
    </submittedName>
</protein>
<evidence type="ECO:0000256" key="7">
    <source>
        <dbReference type="ARBA" id="ARBA00022777"/>
    </source>
</evidence>
<keyword evidence="10" id="KW-1185">Reference proteome</keyword>
<evidence type="ECO:0000256" key="1">
    <source>
        <dbReference type="ARBA" id="ARBA00004496"/>
    </source>
</evidence>
<sequence length="140" mass="15238">MIGILVVTHENFGEAALQTAQLILGKQENALALGCYRGDSIEAFCEKVNAAIQALDTGMGVLVFADLFGASPYNNTAKVSSTITSNFRCIAGFSLPMIIEAFNMRESYGLDELTNVCIQTGIMGIRELFKEIKIFDETNK</sequence>
<dbReference type="AlphaFoldDB" id="A0A1I4IX26"/>
<dbReference type="GO" id="GO:0016301">
    <property type="term" value="F:kinase activity"/>
    <property type="evidence" value="ECO:0007669"/>
    <property type="project" value="UniProtKB-KW"/>
</dbReference>
<dbReference type="SUPFAM" id="SSF53062">
    <property type="entry name" value="PTS system fructose IIA component-like"/>
    <property type="match status" value="1"/>
</dbReference>
<dbReference type="Pfam" id="PF03610">
    <property type="entry name" value="EIIA-man"/>
    <property type="match status" value="1"/>
</dbReference>
<dbReference type="Proteomes" id="UP000199520">
    <property type="component" value="Unassembled WGS sequence"/>
</dbReference>
<accession>A0A1I4IX26</accession>
<dbReference type="GO" id="GO:0005737">
    <property type="term" value="C:cytoplasm"/>
    <property type="evidence" value="ECO:0007669"/>
    <property type="project" value="UniProtKB-SubCell"/>
</dbReference>
<dbReference type="OrthoDB" id="9799827at2"/>
<evidence type="ECO:0000313" key="10">
    <source>
        <dbReference type="Proteomes" id="UP000199520"/>
    </source>
</evidence>
<dbReference type="GO" id="GO:0016020">
    <property type="term" value="C:membrane"/>
    <property type="evidence" value="ECO:0007669"/>
    <property type="project" value="InterPro"/>
</dbReference>
<name>A0A1I4IX26_9FIRM</name>